<dbReference type="EMBL" id="NHRY01000076">
    <property type="protein sequence ID" value="PPQ35220.1"/>
    <property type="molecule type" value="Genomic_DNA"/>
</dbReference>
<gene>
    <name evidence="1" type="ORF">CCS01_08440</name>
</gene>
<evidence type="ECO:0008006" key="3">
    <source>
        <dbReference type="Google" id="ProtNLM"/>
    </source>
</evidence>
<dbReference type="Proteomes" id="UP000239724">
    <property type="component" value="Unassembled WGS sequence"/>
</dbReference>
<sequence>MRHLEQTSLSVLRKTGFAAGILGFLCAAQGAAAREVIVPGTTDFPESLASDQAGNLYFSGIAGGRVFKATPGENEAKEWIKPGSNGLSSALGVLADDRSNTLFVCSTDMSWAGIHAPAGNTPTALKTYDLQTGKPIGSMALPASTLLKQSNLCNDIAVASDGTVYVTDSLSGHILRRKPGGTELEVWAHDKRWDVKGPQLDGIAILADGAVYANIFQGDGLYRVAVNKDGSAGTITKLKTSRPLYHSDGMRPAGPNTLLMVEGEGKGNLDLITIKGDTANVETIKGGFEGPVGVAKVGDTAYVLDAPLKYLFDPEMKSKKPPPFKAVSVELPK</sequence>
<accession>A0A2S6NJX5</accession>
<dbReference type="RefSeq" id="WP_104518406.1">
    <property type="nucleotide sequence ID" value="NZ_NHRY01000076.1"/>
</dbReference>
<dbReference type="Gene3D" id="2.120.10.30">
    <property type="entry name" value="TolB, C-terminal domain"/>
    <property type="match status" value="1"/>
</dbReference>
<name>A0A2S6NJX5_RHOGL</name>
<comment type="caution">
    <text evidence="1">The sequence shown here is derived from an EMBL/GenBank/DDBJ whole genome shotgun (WGS) entry which is preliminary data.</text>
</comment>
<reference evidence="1 2" key="1">
    <citation type="journal article" date="2018" name="Arch. Microbiol.">
        <title>New insights into the metabolic potential of the phototrophic purple bacterium Rhodopila globiformis DSM 161(T) from its draft genome sequence and evidence for a vanadium-dependent nitrogenase.</title>
        <authorList>
            <person name="Imhoff J.F."/>
            <person name="Rahn T."/>
            <person name="Kunzel S."/>
            <person name="Neulinger S.C."/>
        </authorList>
    </citation>
    <scope>NUCLEOTIDE SEQUENCE [LARGE SCALE GENOMIC DNA]</scope>
    <source>
        <strain evidence="1 2">DSM 161</strain>
    </source>
</reference>
<protein>
    <recommendedName>
        <fullName evidence="3">SMP-30/Gluconolactonase/LRE-like region domain-containing protein</fullName>
    </recommendedName>
</protein>
<proteinExistence type="predicted"/>
<dbReference type="InterPro" id="IPR011042">
    <property type="entry name" value="6-blade_b-propeller_TolB-like"/>
</dbReference>
<dbReference type="AlphaFoldDB" id="A0A2S6NJX5"/>
<evidence type="ECO:0000313" key="2">
    <source>
        <dbReference type="Proteomes" id="UP000239724"/>
    </source>
</evidence>
<organism evidence="1 2">
    <name type="scientific">Rhodopila globiformis</name>
    <name type="common">Rhodopseudomonas globiformis</name>
    <dbReference type="NCBI Taxonomy" id="1071"/>
    <lineage>
        <taxon>Bacteria</taxon>
        <taxon>Pseudomonadati</taxon>
        <taxon>Pseudomonadota</taxon>
        <taxon>Alphaproteobacteria</taxon>
        <taxon>Acetobacterales</taxon>
        <taxon>Acetobacteraceae</taxon>
        <taxon>Rhodopila</taxon>
    </lineage>
</organism>
<dbReference type="SUPFAM" id="SSF63829">
    <property type="entry name" value="Calcium-dependent phosphotriesterase"/>
    <property type="match status" value="1"/>
</dbReference>
<evidence type="ECO:0000313" key="1">
    <source>
        <dbReference type="EMBL" id="PPQ35220.1"/>
    </source>
</evidence>
<dbReference type="OrthoDB" id="517707at2"/>
<keyword evidence="2" id="KW-1185">Reference proteome</keyword>